<accession>A0A160PNB1</accession>
<protein>
    <recommendedName>
        <fullName evidence="5">non-specific protein-tyrosine kinase</fullName>
        <ecNumber evidence="5">2.7.10.2</ecNumber>
    </recommendedName>
</protein>
<dbReference type="Pfam" id="PF13614">
    <property type="entry name" value="AAA_31"/>
    <property type="match status" value="1"/>
</dbReference>
<proteinExistence type="inferred from homology"/>
<name>A0A160PNB1_9CORY</name>
<comment type="similarity">
    <text evidence="4">Belongs to the etk/wzc family.</text>
</comment>
<dbReference type="GO" id="GO:0005886">
    <property type="term" value="C:plasma membrane"/>
    <property type="evidence" value="ECO:0007669"/>
    <property type="project" value="UniProtKB-SubCell"/>
</dbReference>
<evidence type="ECO:0000313" key="22">
    <source>
        <dbReference type="Proteomes" id="UP000218244"/>
    </source>
</evidence>
<comment type="similarity">
    <text evidence="3">Belongs to the CpsD/CapB family.</text>
</comment>
<evidence type="ECO:0000256" key="6">
    <source>
        <dbReference type="ARBA" id="ARBA00022475"/>
    </source>
</evidence>
<keyword evidence="10" id="KW-0547">Nucleotide-binding</keyword>
<evidence type="ECO:0000256" key="4">
    <source>
        <dbReference type="ARBA" id="ARBA00008883"/>
    </source>
</evidence>
<dbReference type="GO" id="GO:0005524">
    <property type="term" value="F:ATP binding"/>
    <property type="evidence" value="ECO:0007669"/>
    <property type="project" value="UniProtKB-KW"/>
</dbReference>
<keyword evidence="8" id="KW-0808">Transferase</keyword>
<dbReference type="EMBL" id="AP017369">
    <property type="protein sequence ID" value="BAU94745.1"/>
    <property type="molecule type" value="Genomic_DNA"/>
</dbReference>
<dbReference type="Proteomes" id="UP000218244">
    <property type="component" value="Chromosome"/>
</dbReference>
<keyword evidence="22" id="KW-1185">Reference proteome</keyword>
<feature type="region of interest" description="Disordered" evidence="17">
    <location>
        <begin position="453"/>
        <end position="478"/>
    </location>
</feature>
<keyword evidence="13 18" id="KW-1133">Transmembrane helix</keyword>
<keyword evidence="6" id="KW-1003">Cell membrane</keyword>
<evidence type="ECO:0000256" key="1">
    <source>
        <dbReference type="ARBA" id="ARBA00004429"/>
    </source>
</evidence>
<evidence type="ECO:0000256" key="2">
    <source>
        <dbReference type="ARBA" id="ARBA00006683"/>
    </source>
</evidence>
<gene>
    <name evidence="21" type="ORF">N24_0483</name>
</gene>
<feature type="transmembrane region" description="Helical" evidence="18">
    <location>
        <begin position="175"/>
        <end position="200"/>
    </location>
</feature>
<feature type="domain" description="Polysaccharide chain length determinant N-terminal" evidence="19">
    <location>
        <begin position="2"/>
        <end position="90"/>
    </location>
</feature>
<evidence type="ECO:0000259" key="20">
    <source>
        <dbReference type="Pfam" id="PF13614"/>
    </source>
</evidence>
<dbReference type="SUPFAM" id="SSF52540">
    <property type="entry name" value="P-loop containing nucleoside triphosphate hydrolases"/>
    <property type="match status" value="1"/>
</dbReference>
<feature type="domain" description="AAA" evidence="20">
    <location>
        <begin position="268"/>
        <end position="388"/>
    </location>
</feature>
<dbReference type="InterPro" id="IPR025669">
    <property type="entry name" value="AAA_dom"/>
</dbReference>
<evidence type="ECO:0000256" key="8">
    <source>
        <dbReference type="ARBA" id="ARBA00022679"/>
    </source>
</evidence>
<dbReference type="KEGG" id="csur:N24_0483"/>
<evidence type="ECO:0000256" key="7">
    <source>
        <dbReference type="ARBA" id="ARBA00022519"/>
    </source>
</evidence>
<dbReference type="GO" id="GO:0004715">
    <property type="term" value="F:non-membrane spanning protein tyrosine kinase activity"/>
    <property type="evidence" value="ECO:0007669"/>
    <property type="project" value="UniProtKB-EC"/>
</dbReference>
<evidence type="ECO:0000256" key="14">
    <source>
        <dbReference type="ARBA" id="ARBA00023136"/>
    </source>
</evidence>
<evidence type="ECO:0000256" key="10">
    <source>
        <dbReference type="ARBA" id="ARBA00022741"/>
    </source>
</evidence>
<dbReference type="NCBIfam" id="TIGR01007">
    <property type="entry name" value="eps_fam"/>
    <property type="match status" value="1"/>
</dbReference>
<dbReference type="AlphaFoldDB" id="A0A160PNB1"/>
<dbReference type="RefSeq" id="WP_096454041.1">
    <property type="nucleotide sequence ID" value="NZ_AP017369.1"/>
</dbReference>
<dbReference type="InterPro" id="IPR003856">
    <property type="entry name" value="LPS_length_determ_N"/>
</dbReference>
<dbReference type="EC" id="2.7.10.2" evidence="5"/>
<evidence type="ECO:0000259" key="19">
    <source>
        <dbReference type="Pfam" id="PF02706"/>
    </source>
</evidence>
<keyword evidence="11" id="KW-0418">Kinase</keyword>
<reference evidence="21 22" key="1">
    <citation type="submission" date="2016-02" db="EMBL/GenBank/DDBJ databases">
        <title>Corynebacterium glutamicum N24 whole genome sequencing project.</title>
        <authorList>
            <person name="Matsutani M."/>
            <person name="Nangtapong N."/>
            <person name="Yakushi T."/>
            <person name="Matsushita K."/>
        </authorList>
    </citation>
    <scope>NUCLEOTIDE SEQUENCE [LARGE SCALE GENOMIC DNA]</scope>
    <source>
        <strain evidence="21 22">N24</strain>
    </source>
</reference>
<evidence type="ECO:0000256" key="9">
    <source>
        <dbReference type="ARBA" id="ARBA00022692"/>
    </source>
</evidence>
<evidence type="ECO:0000256" key="15">
    <source>
        <dbReference type="ARBA" id="ARBA00023137"/>
    </source>
</evidence>
<dbReference type="Gene3D" id="3.40.50.300">
    <property type="entry name" value="P-loop containing nucleotide triphosphate hydrolases"/>
    <property type="match status" value="1"/>
</dbReference>
<keyword evidence="14 18" id="KW-0472">Membrane</keyword>
<dbReference type="PANTHER" id="PTHR32309">
    <property type="entry name" value="TYROSINE-PROTEIN KINASE"/>
    <property type="match status" value="1"/>
</dbReference>
<evidence type="ECO:0000256" key="16">
    <source>
        <dbReference type="ARBA" id="ARBA00051245"/>
    </source>
</evidence>
<dbReference type="InterPro" id="IPR005702">
    <property type="entry name" value="Wzc-like_C"/>
</dbReference>
<dbReference type="CDD" id="cd05387">
    <property type="entry name" value="BY-kinase"/>
    <property type="match status" value="1"/>
</dbReference>
<evidence type="ECO:0000256" key="12">
    <source>
        <dbReference type="ARBA" id="ARBA00022840"/>
    </source>
</evidence>
<comment type="similarity">
    <text evidence="2">Belongs to the CpsC/CapA family.</text>
</comment>
<sequence>MELREYATILIKNWVLIVIAAILGVAAGAGFSLLATPEYQSRTQLYVSVRSGAGTTSDMVQGANFSRQIVNSYVDVIKTGVVLEPVVDELGLELTANQLSSHITAASPADTALINITASSPSPQQAAEIANAVGESFKNVVQSELEPDTGTGMSPVNLTTTQEALEPSSPVSPNVLMNILLGLLVGLAVGVGIAVLRAALDTRIHSLRDIEEVTDKPLLGGIVADSEVEKHPLIIKHKPHSAIAESFRTLRTNLQFLNVGGSSSVFVFSSANPGEGKSTTSVNLALALAEAGSRVALIEADLRLPRVSKYLGVEGNAGLTDILIGKAEVNDVLQRWGRTQMYYLPAGRIPPNPSELLGSAEMDKVIAELEESFDYVIIDAPPALAVTDAAVIGHGKAGILIAVSAGSTKKPELEATLSTLDNADANVVGVVATMLPPKSVAGYGYGNYGYGDTSKINAPKPENTDTTNTDTTKADNEQ</sequence>
<evidence type="ECO:0000256" key="17">
    <source>
        <dbReference type="SAM" id="MobiDB-lite"/>
    </source>
</evidence>
<evidence type="ECO:0000313" key="21">
    <source>
        <dbReference type="EMBL" id="BAU94745.1"/>
    </source>
</evidence>
<keyword evidence="15" id="KW-0829">Tyrosine-protein kinase</keyword>
<evidence type="ECO:0000256" key="3">
    <source>
        <dbReference type="ARBA" id="ARBA00007316"/>
    </source>
</evidence>
<keyword evidence="7" id="KW-0997">Cell inner membrane</keyword>
<evidence type="ECO:0000256" key="5">
    <source>
        <dbReference type="ARBA" id="ARBA00011903"/>
    </source>
</evidence>
<dbReference type="Pfam" id="PF02706">
    <property type="entry name" value="Wzz"/>
    <property type="match status" value="1"/>
</dbReference>
<keyword evidence="12" id="KW-0067">ATP-binding</keyword>
<dbReference type="InterPro" id="IPR027417">
    <property type="entry name" value="P-loop_NTPase"/>
</dbReference>
<evidence type="ECO:0000256" key="13">
    <source>
        <dbReference type="ARBA" id="ARBA00022989"/>
    </source>
</evidence>
<evidence type="ECO:0000256" key="18">
    <source>
        <dbReference type="SAM" id="Phobius"/>
    </source>
</evidence>
<organism evidence="21 22">
    <name type="scientific">Corynebacterium suranareeae</name>
    <dbReference type="NCBI Taxonomy" id="2506452"/>
    <lineage>
        <taxon>Bacteria</taxon>
        <taxon>Bacillati</taxon>
        <taxon>Actinomycetota</taxon>
        <taxon>Actinomycetes</taxon>
        <taxon>Mycobacteriales</taxon>
        <taxon>Corynebacteriaceae</taxon>
        <taxon>Corynebacterium</taxon>
    </lineage>
</organism>
<dbReference type="InterPro" id="IPR050445">
    <property type="entry name" value="Bact_polysacc_biosynth/exp"/>
</dbReference>
<feature type="transmembrane region" description="Helical" evidence="18">
    <location>
        <begin position="14"/>
        <end position="35"/>
    </location>
</feature>
<comment type="catalytic activity">
    <reaction evidence="16">
        <text>L-tyrosyl-[protein] + ATP = O-phospho-L-tyrosyl-[protein] + ADP + H(+)</text>
        <dbReference type="Rhea" id="RHEA:10596"/>
        <dbReference type="Rhea" id="RHEA-COMP:10136"/>
        <dbReference type="Rhea" id="RHEA-COMP:20101"/>
        <dbReference type="ChEBI" id="CHEBI:15378"/>
        <dbReference type="ChEBI" id="CHEBI:30616"/>
        <dbReference type="ChEBI" id="CHEBI:46858"/>
        <dbReference type="ChEBI" id="CHEBI:61978"/>
        <dbReference type="ChEBI" id="CHEBI:456216"/>
        <dbReference type="EC" id="2.7.10.2"/>
    </reaction>
</comment>
<dbReference type="PANTHER" id="PTHR32309:SF13">
    <property type="entry name" value="FERRIC ENTEROBACTIN TRANSPORT PROTEIN FEPE"/>
    <property type="match status" value="1"/>
</dbReference>
<comment type="subcellular location">
    <subcellularLocation>
        <location evidence="1">Cell inner membrane</location>
        <topology evidence="1">Multi-pass membrane protein</topology>
    </subcellularLocation>
</comment>
<evidence type="ECO:0000256" key="11">
    <source>
        <dbReference type="ARBA" id="ARBA00022777"/>
    </source>
</evidence>
<keyword evidence="9 18" id="KW-0812">Transmembrane</keyword>